<evidence type="ECO:0000313" key="2">
    <source>
        <dbReference type="EMBL" id="KOM45860.1"/>
    </source>
</evidence>
<evidence type="ECO:0000313" key="3">
    <source>
        <dbReference type="Proteomes" id="UP000053144"/>
    </source>
</evidence>
<protein>
    <recommendedName>
        <fullName evidence="4">Secreted protein</fullName>
    </recommendedName>
</protein>
<proteinExistence type="predicted"/>
<dbReference type="AlphaFoldDB" id="A0A0L9USK2"/>
<gene>
    <name evidence="2" type="ORF">LR48_Vigan06g116600</name>
</gene>
<sequence length="88" mass="9891">MASRVVVVVYAICPLCRAAVNREPEGLNGYGISVWSSTDTDIRRRIWVSVEAATSGPPNHLLPPLLRSCYLQTKIHQHQQNARTTQYE</sequence>
<keyword evidence="1" id="KW-0732">Signal</keyword>
<evidence type="ECO:0008006" key="4">
    <source>
        <dbReference type="Google" id="ProtNLM"/>
    </source>
</evidence>
<dbReference type="Gramene" id="KOM45860">
    <property type="protein sequence ID" value="KOM45860"/>
    <property type="gene ID" value="LR48_Vigan06g116600"/>
</dbReference>
<feature type="chain" id="PRO_5005595913" description="Secreted protein" evidence="1">
    <location>
        <begin position="19"/>
        <end position="88"/>
    </location>
</feature>
<reference evidence="3" key="1">
    <citation type="journal article" date="2015" name="Proc. Natl. Acad. Sci. U.S.A.">
        <title>Genome sequencing of adzuki bean (Vigna angularis) provides insight into high starch and low fat accumulation and domestication.</title>
        <authorList>
            <person name="Yang K."/>
            <person name="Tian Z."/>
            <person name="Chen C."/>
            <person name="Luo L."/>
            <person name="Zhao B."/>
            <person name="Wang Z."/>
            <person name="Yu L."/>
            <person name="Li Y."/>
            <person name="Sun Y."/>
            <person name="Li W."/>
            <person name="Chen Y."/>
            <person name="Li Y."/>
            <person name="Zhang Y."/>
            <person name="Ai D."/>
            <person name="Zhao J."/>
            <person name="Shang C."/>
            <person name="Ma Y."/>
            <person name="Wu B."/>
            <person name="Wang M."/>
            <person name="Gao L."/>
            <person name="Sun D."/>
            <person name="Zhang P."/>
            <person name="Guo F."/>
            <person name="Wang W."/>
            <person name="Li Y."/>
            <person name="Wang J."/>
            <person name="Varshney R.K."/>
            <person name="Wang J."/>
            <person name="Ling H.Q."/>
            <person name="Wan P."/>
        </authorList>
    </citation>
    <scope>NUCLEOTIDE SEQUENCE</scope>
    <source>
        <strain evidence="3">cv. Jingnong 6</strain>
    </source>
</reference>
<accession>A0A0L9USK2</accession>
<dbReference type="Proteomes" id="UP000053144">
    <property type="component" value="Chromosome 6"/>
</dbReference>
<evidence type="ECO:0000256" key="1">
    <source>
        <dbReference type="SAM" id="SignalP"/>
    </source>
</evidence>
<dbReference type="EMBL" id="CM003376">
    <property type="protein sequence ID" value="KOM45860.1"/>
    <property type="molecule type" value="Genomic_DNA"/>
</dbReference>
<name>A0A0L9USK2_PHAAN</name>
<feature type="signal peptide" evidence="1">
    <location>
        <begin position="1"/>
        <end position="18"/>
    </location>
</feature>
<organism evidence="2 3">
    <name type="scientific">Phaseolus angularis</name>
    <name type="common">Azuki bean</name>
    <name type="synonym">Vigna angularis</name>
    <dbReference type="NCBI Taxonomy" id="3914"/>
    <lineage>
        <taxon>Eukaryota</taxon>
        <taxon>Viridiplantae</taxon>
        <taxon>Streptophyta</taxon>
        <taxon>Embryophyta</taxon>
        <taxon>Tracheophyta</taxon>
        <taxon>Spermatophyta</taxon>
        <taxon>Magnoliopsida</taxon>
        <taxon>eudicotyledons</taxon>
        <taxon>Gunneridae</taxon>
        <taxon>Pentapetalae</taxon>
        <taxon>rosids</taxon>
        <taxon>fabids</taxon>
        <taxon>Fabales</taxon>
        <taxon>Fabaceae</taxon>
        <taxon>Papilionoideae</taxon>
        <taxon>50 kb inversion clade</taxon>
        <taxon>NPAAA clade</taxon>
        <taxon>indigoferoid/millettioid clade</taxon>
        <taxon>Phaseoleae</taxon>
        <taxon>Vigna</taxon>
    </lineage>
</organism>